<sequence>MVNNLINYCKISFYFLIFISLNLFFMSMKFMLKDLVYFIEWEIVSLQSMSIVMTFLFDWMSLLFMSFVLLISSLVIFYSNQYMEEDYNVNRFILLVLMFVFSMMMLIISPNLISILLGWDGLGLVSYCLVIYFQNIKSYNAGMITALSNRVGDVALLLAIAWMLNYGSWNYIFYLDLMSKNFEMMIIGGLVMLAAMTKSAQIPFSSWLPAAMAAPTPVSALVHSSTLVTAGVYLLIRFNILLMDWWMSQFLLLISGLTMFMAGLGANFEFDLKKIIALSTLSQLGLMMSILSMGFYKLAFFHLLTHALFKALLFMCAGSIIHNMKNSQDIRVMGNLMMSMPLTCTCFNVANLALCGMPFLAGFYSKDMILEMVMLSYVNIFSFFLFFFSTGLTVCYSFRLVYYSMTGDFNSNSLHPLNDKGWTMIFSIFFLMIMAIIGGSMLNWLMFLSSGMICLPLMLKLLTLFVCILGAFFGYLISNVSLFFMNKSMNFYNFSNFVGSMWFMPMISTLGIINYPLKLGLYSYKSFDQGWSEYFGGQMLYNQLKNYSLYLQEFQSNSLKIYLLSCMLWFIILLMMMILIN</sequence>
<evidence type="ECO:0000256" key="12">
    <source>
        <dbReference type="ARBA" id="ARBA00023027"/>
    </source>
</evidence>
<keyword evidence="10" id="KW-0249">Electron transport</keyword>
<evidence type="ECO:0000256" key="5">
    <source>
        <dbReference type="ARBA" id="ARBA00022448"/>
    </source>
</evidence>
<feature type="domain" description="NADH:quinone oxidoreductase/Mrp antiporter transmembrane" evidence="18">
    <location>
        <begin position="109"/>
        <end position="393"/>
    </location>
</feature>
<accession>A0A343WC82</accession>
<feature type="transmembrane region" description="Helical" evidence="17">
    <location>
        <begin position="114"/>
        <end position="133"/>
    </location>
</feature>
<dbReference type="Pfam" id="PF00361">
    <property type="entry name" value="Proton_antipo_M"/>
    <property type="match status" value="1"/>
</dbReference>
<feature type="transmembrane region" description="Helical" evidence="17">
    <location>
        <begin position="220"/>
        <end position="240"/>
    </location>
</feature>
<dbReference type="InterPro" id="IPR010934">
    <property type="entry name" value="NADH_DH_su5_C"/>
</dbReference>
<comment type="similarity">
    <text evidence="17">Belongs to the complex I subunit 5 family.</text>
</comment>
<evidence type="ECO:0000256" key="17">
    <source>
        <dbReference type="RuleBase" id="RU003404"/>
    </source>
</evidence>
<evidence type="ECO:0000256" key="13">
    <source>
        <dbReference type="ARBA" id="ARBA00023075"/>
    </source>
</evidence>
<evidence type="ECO:0000259" key="18">
    <source>
        <dbReference type="Pfam" id="PF00361"/>
    </source>
</evidence>
<dbReference type="GO" id="GO:0042773">
    <property type="term" value="P:ATP synthesis coupled electron transport"/>
    <property type="evidence" value="ECO:0007669"/>
    <property type="project" value="InterPro"/>
</dbReference>
<evidence type="ECO:0000256" key="11">
    <source>
        <dbReference type="ARBA" id="ARBA00022989"/>
    </source>
</evidence>
<dbReference type="GO" id="GO:0008137">
    <property type="term" value="F:NADH dehydrogenase (ubiquinone) activity"/>
    <property type="evidence" value="ECO:0007669"/>
    <property type="project" value="UniProtKB-EC"/>
</dbReference>
<dbReference type="PRINTS" id="PR01434">
    <property type="entry name" value="NADHDHGNASE5"/>
</dbReference>
<proteinExistence type="inferred from homology"/>
<feature type="transmembrane region" description="Helical" evidence="17">
    <location>
        <begin position="154"/>
        <end position="174"/>
    </location>
</feature>
<feature type="transmembrane region" description="Helical" evidence="17">
    <location>
        <begin position="497"/>
        <end position="517"/>
    </location>
</feature>
<evidence type="ECO:0000256" key="2">
    <source>
        <dbReference type="ARBA" id="ARBA00004448"/>
    </source>
</evidence>
<dbReference type="GO" id="GO:0003954">
    <property type="term" value="F:NADH dehydrogenase activity"/>
    <property type="evidence" value="ECO:0007669"/>
    <property type="project" value="TreeGrafter"/>
</dbReference>
<evidence type="ECO:0000256" key="1">
    <source>
        <dbReference type="ARBA" id="ARBA00003257"/>
    </source>
</evidence>
<name>A0A343WC82_9DIPT</name>
<keyword evidence="9" id="KW-1278">Translocase</keyword>
<evidence type="ECO:0000256" key="9">
    <source>
        <dbReference type="ARBA" id="ARBA00022967"/>
    </source>
</evidence>
<evidence type="ECO:0000256" key="8">
    <source>
        <dbReference type="ARBA" id="ARBA00022792"/>
    </source>
</evidence>
<comment type="subcellular location">
    <subcellularLocation>
        <location evidence="2">Mitochondrion inner membrane</location>
        <topology evidence="2">Multi-pass membrane protein</topology>
    </subcellularLocation>
</comment>
<evidence type="ECO:0000313" key="21">
    <source>
        <dbReference type="EMBL" id="AWB98323.1"/>
    </source>
</evidence>
<organism evidence="21">
    <name type="scientific">Bironella hollandi</name>
    <dbReference type="NCBI Taxonomy" id="59138"/>
    <lineage>
        <taxon>Eukaryota</taxon>
        <taxon>Metazoa</taxon>
        <taxon>Ecdysozoa</taxon>
        <taxon>Arthropoda</taxon>
        <taxon>Hexapoda</taxon>
        <taxon>Insecta</taxon>
        <taxon>Pterygota</taxon>
        <taxon>Neoptera</taxon>
        <taxon>Endopterygota</taxon>
        <taxon>Diptera</taxon>
        <taxon>Nematocera</taxon>
        <taxon>Culicoidea</taxon>
        <taxon>Culicidae</taxon>
        <taxon>Anophelinae</taxon>
        <taxon>Bironella</taxon>
    </lineage>
</organism>
<evidence type="ECO:0000256" key="4">
    <source>
        <dbReference type="ARBA" id="ARBA00021096"/>
    </source>
</evidence>
<dbReference type="Pfam" id="PF06455">
    <property type="entry name" value="NADH5_C"/>
    <property type="match status" value="1"/>
</dbReference>
<dbReference type="EC" id="7.1.1.2" evidence="3 17"/>
<keyword evidence="15 17" id="KW-0472">Membrane</keyword>
<comment type="catalytic activity">
    <reaction evidence="16 17">
        <text>a ubiquinone + NADH + 5 H(+)(in) = a ubiquinol + NAD(+) + 4 H(+)(out)</text>
        <dbReference type="Rhea" id="RHEA:29091"/>
        <dbReference type="Rhea" id="RHEA-COMP:9565"/>
        <dbReference type="Rhea" id="RHEA-COMP:9566"/>
        <dbReference type="ChEBI" id="CHEBI:15378"/>
        <dbReference type="ChEBI" id="CHEBI:16389"/>
        <dbReference type="ChEBI" id="CHEBI:17976"/>
        <dbReference type="ChEBI" id="CHEBI:57540"/>
        <dbReference type="ChEBI" id="CHEBI:57945"/>
        <dbReference type="EC" id="7.1.1.2"/>
    </reaction>
</comment>
<feature type="transmembrane region" description="Helical" evidence="17">
    <location>
        <begin position="422"/>
        <end position="442"/>
    </location>
</feature>
<feature type="transmembrane region" description="Helical" evidence="17">
    <location>
        <begin position="52"/>
        <end position="77"/>
    </location>
</feature>
<feature type="transmembrane region" description="Helical" evidence="17">
    <location>
        <begin position="561"/>
        <end position="580"/>
    </location>
</feature>
<keyword evidence="13 17" id="KW-0830">Ubiquinone</keyword>
<feature type="transmembrane region" description="Helical" evidence="17">
    <location>
        <begin position="12"/>
        <end position="32"/>
    </location>
</feature>
<evidence type="ECO:0000256" key="7">
    <source>
        <dbReference type="ARBA" id="ARBA00022692"/>
    </source>
</evidence>
<feature type="transmembrane region" description="Helical" evidence="17">
    <location>
        <begin position="246"/>
        <end position="268"/>
    </location>
</feature>
<dbReference type="RefSeq" id="YP_009487648.1">
    <property type="nucleotide sequence ID" value="NC_037796.1"/>
</dbReference>
<dbReference type="CTD" id="4540"/>
<feature type="domain" description="NADH dehydrogenase subunit 5 C-terminal" evidence="20">
    <location>
        <begin position="396"/>
        <end position="577"/>
    </location>
</feature>
<feature type="transmembrane region" description="Helical" evidence="17">
    <location>
        <begin position="89"/>
        <end position="108"/>
    </location>
</feature>
<evidence type="ECO:0000259" key="20">
    <source>
        <dbReference type="Pfam" id="PF06455"/>
    </source>
</evidence>
<evidence type="ECO:0000259" key="19">
    <source>
        <dbReference type="Pfam" id="PF00662"/>
    </source>
</evidence>
<feature type="transmembrane region" description="Helical" evidence="17">
    <location>
        <begin position="376"/>
        <end position="401"/>
    </location>
</feature>
<evidence type="ECO:0000256" key="6">
    <source>
        <dbReference type="ARBA" id="ARBA00022660"/>
    </source>
</evidence>
<keyword evidence="12 17" id="KW-0520">NAD</keyword>
<keyword evidence="6" id="KW-0679">Respiratory chain</keyword>
<evidence type="ECO:0000256" key="15">
    <source>
        <dbReference type="ARBA" id="ARBA00023136"/>
    </source>
</evidence>
<dbReference type="PANTHER" id="PTHR42829:SF2">
    <property type="entry name" value="NADH-UBIQUINONE OXIDOREDUCTASE CHAIN 5"/>
    <property type="match status" value="1"/>
</dbReference>
<dbReference type="AlphaFoldDB" id="A0A343WC82"/>
<dbReference type="GO" id="GO:0005743">
    <property type="term" value="C:mitochondrial inner membrane"/>
    <property type="evidence" value="ECO:0007669"/>
    <property type="project" value="UniProtKB-SubCell"/>
</dbReference>
<evidence type="ECO:0000256" key="16">
    <source>
        <dbReference type="ARBA" id="ARBA00049551"/>
    </source>
</evidence>
<reference evidence="21" key="1">
    <citation type="journal article" date="2018" name="Roy. Soc. Open Sci.">
        <title>Phylogeny of Anophelinae using mitochondrial protein coding genes.</title>
        <authorList>
            <person name="Foster P.G."/>
            <person name="de Oliveira T.M.P."/>
            <person name="Bergo E.S."/>
            <person name="Conn J.E."/>
            <person name="Sant'Ana D.C."/>
            <person name="Nagaki S.S."/>
            <person name="Nihei S."/>
            <person name="Lamas C.E."/>
            <person name="Gonzalez C."/>
            <person name="Moreira C."/>
            <person name="Sallum M.A.M."/>
        </authorList>
    </citation>
    <scope>NUCLEOTIDE SEQUENCE</scope>
</reference>
<geneLocation type="mitochondrion" evidence="21"/>
<gene>
    <name evidence="21" type="primary">ND5</name>
</gene>
<comment type="function">
    <text evidence="1">Core subunit of the mitochondrial membrane respiratory chain NADH dehydrogenase (Complex I) that is believed to belong to the minimal assembly required for catalysis. Complex I functions in the transfer of electrons from NADH to the respiratory chain. The immediate electron acceptor for the enzyme is believed to be ubiquinone.</text>
</comment>
<protein>
    <recommendedName>
        <fullName evidence="4 17">NADH-ubiquinone oxidoreductase chain 5</fullName>
        <ecNumber evidence="3 17">7.1.1.2</ecNumber>
    </recommendedName>
</protein>
<feature type="transmembrane region" description="Helical" evidence="17">
    <location>
        <begin position="275"/>
        <end position="293"/>
    </location>
</feature>
<feature type="transmembrane region" description="Helical" evidence="17">
    <location>
        <begin position="462"/>
        <end position="485"/>
    </location>
</feature>
<keyword evidence="14 17" id="KW-0496">Mitochondrion</keyword>
<dbReference type="InterPro" id="IPR001516">
    <property type="entry name" value="Proton_antipo_N"/>
</dbReference>
<feature type="transmembrane region" description="Helical" evidence="17">
    <location>
        <begin position="299"/>
        <end position="321"/>
    </location>
</feature>
<dbReference type="Pfam" id="PF00662">
    <property type="entry name" value="Proton_antipo_N"/>
    <property type="match status" value="1"/>
</dbReference>
<keyword evidence="8" id="KW-0999">Mitochondrion inner membrane</keyword>
<dbReference type="GO" id="GO:0015990">
    <property type="term" value="P:electron transport coupled proton transport"/>
    <property type="evidence" value="ECO:0007669"/>
    <property type="project" value="TreeGrafter"/>
</dbReference>
<keyword evidence="7 17" id="KW-0812">Transmembrane</keyword>
<keyword evidence="5 17" id="KW-0813">Transport</keyword>
<dbReference type="PRINTS" id="PR01435">
    <property type="entry name" value="NPOXDRDTASE5"/>
</dbReference>
<evidence type="ECO:0000256" key="3">
    <source>
        <dbReference type="ARBA" id="ARBA00012944"/>
    </source>
</evidence>
<feature type="domain" description="NADH-Ubiquinone oxidoreductase (complex I) chain 5 N-terminal" evidence="19">
    <location>
        <begin position="44"/>
        <end position="92"/>
    </location>
</feature>
<dbReference type="PANTHER" id="PTHR42829">
    <property type="entry name" value="NADH-UBIQUINONE OXIDOREDUCTASE CHAIN 5"/>
    <property type="match status" value="1"/>
</dbReference>
<keyword evidence="11 17" id="KW-1133">Transmembrane helix</keyword>
<dbReference type="InterPro" id="IPR001750">
    <property type="entry name" value="ND/Mrp_TM"/>
</dbReference>
<dbReference type="GeneID" id="36941886"/>
<feature type="transmembrane region" description="Helical" evidence="17">
    <location>
        <begin position="186"/>
        <end position="208"/>
    </location>
</feature>
<dbReference type="EMBL" id="MF381612">
    <property type="protein sequence ID" value="AWB98323.1"/>
    <property type="molecule type" value="Genomic_DNA"/>
</dbReference>
<dbReference type="InterPro" id="IPR003945">
    <property type="entry name" value="NU5C-like"/>
</dbReference>
<feature type="transmembrane region" description="Helical" evidence="17">
    <location>
        <begin position="342"/>
        <end position="364"/>
    </location>
</feature>
<evidence type="ECO:0000256" key="10">
    <source>
        <dbReference type="ARBA" id="ARBA00022982"/>
    </source>
</evidence>
<comment type="function">
    <text evidence="17">Core subunit of the mitochondrial membrane respiratory chain NADH dehydrogenase (Complex I) which catalyzes electron transfer from NADH through the respiratory chain, using ubiquinone as an electron acceptor. Essential for the catalytic activity and assembly of complex I.</text>
</comment>
<evidence type="ECO:0000256" key="14">
    <source>
        <dbReference type="ARBA" id="ARBA00023128"/>
    </source>
</evidence>